<comment type="caution">
    <text evidence="1">The sequence shown here is derived from an EMBL/GenBank/DDBJ whole genome shotgun (WGS) entry which is preliminary data.</text>
</comment>
<protein>
    <submittedName>
        <fullName evidence="1">Uncharacterized protein</fullName>
    </submittedName>
</protein>
<sequence length="95" mass="10606">MITFKALSGMTPKFISGLSSVYQPSGTFRSSLGYHLIVVNCATEFYGNRSFAFAAAQLWNNLPANIRLAPSLGTFESRLKTHFFCCFTGRTDFNY</sequence>
<name>A0A9Q1H076_HOLLE</name>
<dbReference type="AlphaFoldDB" id="A0A9Q1H076"/>
<organism evidence="1 2">
    <name type="scientific">Holothuria leucospilota</name>
    <name type="common">Black long sea cucumber</name>
    <name type="synonym">Mertensiothuria leucospilota</name>
    <dbReference type="NCBI Taxonomy" id="206669"/>
    <lineage>
        <taxon>Eukaryota</taxon>
        <taxon>Metazoa</taxon>
        <taxon>Echinodermata</taxon>
        <taxon>Eleutherozoa</taxon>
        <taxon>Echinozoa</taxon>
        <taxon>Holothuroidea</taxon>
        <taxon>Aspidochirotacea</taxon>
        <taxon>Aspidochirotida</taxon>
        <taxon>Holothuriidae</taxon>
        <taxon>Holothuria</taxon>
    </lineage>
</organism>
<gene>
    <name evidence="1" type="ORF">HOLleu_30894</name>
</gene>
<evidence type="ECO:0000313" key="2">
    <source>
        <dbReference type="Proteomes" id="UP001152320"/>
    </source>
</evidence>
<evidence type="ECO:0000313" key="1">
    <source>
        <dbReference type="EMBL" id="KAJ8028603.1"/>
    </source>
</evidence>
<dbReference type="EMBL" id="JAIZAY010000015">
    <property type="protein sequence ID" value="KAJ8028603.1"/>
    <property type="molecule type" value="Genomic_DNA"/>
</dbReference>
<reference evidence="1" key="1">
    <citation type="submission" date="2021-10" db="EMBL/GenBank/DDBJ databases">
        <title>Tropical sea cucumber genome reveals ecological adaptation and Cuvierian tubules defense mechanism.</title>
        <authorList>
            <person name="Chen T."/>
        </authorList>
    </citation>
    <scope>NUCLEOTIDE SEQUENCE</scope>
    <source>
        <strain evidence="1">Nanhai2018</strain>
        <tissue evidence="1">Muscle</tissue>
    </source>
</reference>
<proteinExistence type="predicted"/>
<dbReference type="Proteomes" id="UP001152320">
    <property type="component" value="Chromosome 15"/>
</dbReference>
<dbReference type="OrthoDB" id="419189at2759"/>
<accession>A0A9Q1H076</accession>
<keyword evidence="2" id="KW-1185">Reference proteome</keyword>